<name>A0ABY3ZED4_STRRM</name>
<feature type="compositionally biased region" description="Basic residues" evidence="2">
    <location>
        <begin position="1"/>
        <end position="12"/>
    </location>
</feature>
<feature type="region of interest" description="Disordered" evidence="2">
    <location>
        <begin position="1"/>
        <end position="30"/>
    </location>
</feature>
<dbReference type="Proteomes" id="UP000829494">
    <property type="component" value="Chromosome"/>
</dbReference>
<evidence type="ECO:0000313" key="4">
    <source>
        <dbReference type="Proteomes" id="UP000829494"/>
    </source>
</evidence>
<dbReference type="EMBL" id="CP094298">
    <property type="protein sequence ID" value="UNZ08503.1"/>
    <property type="molecule type" value="Genomic_DNA"/>
</dbReference>
<accession>A0ABY3ZED4</accession>
<organism evidence="3 4">
    <name type="scientific">Streptomyces rimosus subsp. rimosus</name>
    <dbReference type="NCBI Taxonomy" id="132474"/>
    <lineage>
        <taxon>Bacteria</taxon>
        <taxon>Bacillati</taxon>
        <taxon>Actinomycetota</taxon>
        <taxon>Actinomycetes</taxon>
        <taxon>Kitasatosporales</taxon>
        <taxon>Streptomycetaceae</taxon>
        <taxon>Streptomyces</taxon>
    </lineage>
</organism>
<dbReference type="RefSeq" id="WP_003979256.1">
    <property type="nucleotide sequence ID" value="NZ_CP094298.1"/>
</dbReference>
<proteinExistence type="predicted"/>
<gene>
    <name evidence="3" type="ORF">SRIMR7_40770</name>
</gene>
<evidence type="ECO:0000256" key="2">
    <source>
        <dbReference type="SAM" id="MobiDB-lite"/>
    </source>
</evidence>
<keyword evidence="1" id="KW-0175">Coiled coil</keyword>
<sequence length="614" mass="66986">MGKRQRRRKRRQTGNSKPNQQVPGRRPTAVPEPVVAHFPADGPPLLEVTVAAGTPEDVRALCLAYWEFTEPGTWVRNVSAIGPTSVVYGTVKQACTAYLLTVQCPACAGPVTVTSRSEVAATGFWKAGTMPEEPMTAPGPCVDCERAQRVVRAQQAAAEKAKLEERRERRRANVGAWLAGHRDHACWQEMPSLTGTLVLLAMADIMDKGCADSVGPLDEISYTFTGSRDRDIDVLRELYAGHWIAPTPPVTIDDFAYNDDDTVSGVYLEPVPWRLAHWEGDNTADASRDIRTILRHKLHASEDTDAIQEMVYDIEAGMVVQYLAGLLKHKYGEAPIPESRLPEAHDTARAALKDGFTLRQMLAVAWSATSRSVAWGARTQWVKPGTVASATVTNLGKGVGYAKDRGVPEYDLPHWLKKPAILAPARRILAERAGASQALAAFRNIHQRVTALAEGPVEFHDELDDGGGFKEVGPQVLEWLTNLREGRAEEDDSPVLTYALVTPDGEMQMKTATTARMRNEASSAGAGVVDRIVLDSTTTVNAYIGELVPATAEHENRVAHAMLRLLGDQGDKLYGPVAFFQVSPRSHRPGSLDGDHQELIRAAHRAVATRITAS</sequence>
<evidence type="ECO:0000256" key="1">
    <source>
        <dbReference type="SAM" id="Coils"/>
    </source>
</evidence>
<dbReference type="GeneID" id="66852335"/>
<feature type="compositionally biased region" description="Polar residues" evidence="2">
    <location>
        <begin position="13"/>
        <end position="22"/>
    </location>
</feature>
<protein>
    <submittedName>
        <fullName evidence="3">Uncharacterized protein</fullName>
    </submittedName>
</protein>
<evidence type="ECO:0000313" key="3">
    <source>
        <dbReference type="EMBL" id="UNZ08503.1"/>
    </source>
</evidence>
<keyword evidence="4" id="KW-1185">Reference proteome</keyword>
<feature type="coiled-coil region" evidence="1">
    <location>
        <begin position="144"/>
        <end position="173"/>
    </location>
</feature>
<reference evidence="3 4" key="1">
    <citation type="submission" date="2022-03" db="EMBL/GenBank/DDBJ databases">
        <title>Complete genome of Streptomyces rimosus ssp. rimosus R7 (=ATCC 10970).</title>
        <authorList>
            <person name="Beganovic S."/>
            <person name="Ruckert C."/>
            <person name="Busche T."/>
            <person name="Kalinowski J."/>
            <person name="Wittmann C."/>
        </authorList>
    </citation>
    <scope>NUCLEOTIDE SEQUENCE [LARGE SCALE GENOMIC DNA]</scope>
    <source>
        <strain evidence="3 4">R7</strain>
    </source>
</reference>